<name>A0ABW5G9R7_9PSEU</name>
<dbReference type="RefSeq" id="WP_345395240.1">
    <property type="nucleotide sequence ID" value="NZ_BAABHG010000007.1"/>
</dbReference>
<dbReference type="InterPro" id="IPR036265">
    <property type="entry name" value="HIT-like_sf"/>
</dbReference>
<dbReference type="Proteomes" id="UP001597419">
    <property type="component" value="Unassembled WGS sequence"/>
</dbReference>
<dbReference type="SUPFAM" id="SSF54197">
    <property type="entry name" value="HIT-like"/>
    <property type="match status" value="1"/>
</dbReference>
<reference evidence="4" key="1">
    <citation type="journal article" date="2019" name="Int. J. Syst. Evol. Microbiol.">
        <title>The Global Catalogue of Microorganisms (GCM) 10K type strain sequencing project: providing services to taxonomists for standard genome sequencing and annotation.</title>
        <authorList>
            <consortium name="The Broad Institute Genomics Platform"/>
            <consortium name="The Broad Institute Genome Sequencing Center for Infectious Disease"/>
            <person name="Wu L."/>
            <person name="Ma J."/>
        </authorList>
    </citation>
    <scope>NUCLEOTIDE SEQUENCE [LARGE SCALE GENOMIC DNA]</scope>
    <source>
        <strain evidence="4">CGMCC 4.7643</strain>
    </source>
</reference>
<feature type="short sequence motif" description="Histidine triad motif" evidence="1">
    <location>
        <begin position="116"/>
        <end position="120"/>
    </location>
</feature>
<dbReference type="EMBL" id="JBHUKU010000003">
    <property type="protein sequence ID" value="MFD2458203.1"/>
    <property type="molecule type" value="Genomic_DNA"/>
</dbReference>
<comment type="caution">
    <text evidence="3">The sequence shown here is derived from an EMBL/GenBank/DDBJ whole genome shotgun (WGS) entry which is preliminary data.</text>
</comment>
<evidence type="ECO:0000256" key="1">
    <source>
        <dbReference type="PROSITE-ProRule" id="PRU00464"/>
    </source>
</evidence>
<organism evidence="3 4">
    <name type="scientific">Amycolatopsis samaneae</name>
    <dbReference type="NCBI Taxonomy" id="664691"/>
    <lineage>
        <taxon>Bacteria</taxon>
        <taxon>Bacillati</taxon>
        <taxon>Actinomycetota</taxon>
        <taxon>Actinomycetes</taxon>
        <taxon>Pseudonocardiales</taxon>
        <taxon>Pseudonocardiaceae</taxon>
        <taxon>Amycolatopsis</taxon>
    </lineage>
</organism>
<dbReference type="Gene3D" id="3.30.428.10">
    <property type="entry name" value="HIT-like"/>
    <property type="match status" value="1"/>
</dbReference>
<feature type="domain" description="HIT" evidence="2">
    <location>
        <begin position="23"/>
        <end position="133"/>
    </location>
</feature>
<dbReference type="InterPro" id="IPR011146">
    <property type="entry name" value="HIT-like"/>
</dbReference>
<sequence>MTSPPLCQGADFCQELSGSGDTSFARVYGGDPPDRRIVSFRGFELVADMSPLAVGHLLLLPRKHHLSFARVIAEGDTELRCLLDWVTSRYTDAFSAPLVLEHGSTEEAGQQACITHAHWHLLPVSGDAVDALLERDGLAYYDIDDLGELGTEPWTRVSYYFRLYRGRGRIYLPAGRHQRQYLRSVVGAVLSIADPEWDYAVVIRKEYLRSTVRRTANWTMH</sequence>
<evidence type="ECO:0000259" key="2">
    <source>
        <dbReference type="PROSITE" id="PS51084"/>
    </source>
</evidence>
<protein>
    <recommendedName>
        <fullName evidence="2">HIT domain-containing protein</fullName>
    </recommendedName>
</protein>
<accession>A0ABW5G9R7</accession>
<dbReference type="PROSITE" id="PS51084">
    <property type="entry name" value="HIT_2"/>
    <property type="match status" value="1"/>
</dbReference>
<evidence type="ECO:0000313" key="4">
    <source>
        <dbReference type="Proteomes" id="UP001597419"/>
    </source>
</evidence>
<evidence type="ECO:0000313" key="3">
    <source>
        <dbReference type="EMBL" id="MFD2458203.1"/>
    </source>
</evidence>
<proteinExistence type="predicted"/>
<gene>
    <name evidence="3" type="ORF">ACFSYJ_06325</name>
</gene>
<keyword evidence="4" id="KW-1185">Reference proteome</keyword>